<keyword evidence="3" id="KW-1185">Reference proteome</keyword>
<sequence length="114" mass="12577">MSRRLRLLPWLNAAGNKCYLVDDDGSGFVSRLADEMEEEQLKAGDEIVAHACELLSEPKVSVRELRFLVKCLCQALRDALRVAESRGRRLPARTDDEPQGRPGVGLKPGTGACQ</sequence>
<feature type="compositionally biased region" description="Basic and acidic residues" evidence="1">
    <location>
        <begin position="85"/>
        <end position="99"/>
    </location>
</feature>
<accession>A0ABS3XKA5</accession>
<dbReference type="EMBL" id="JADKMA010000222">
    <property type="protein sequence ID" value="MBO8195828.1"/>
    <property type="molecule type" value="Genomic_DNA"/>
</dbReference>
<reference evidence="2 3" key="1">
    <citation type="submission" date="2020-11" db="EMBL/GenBank/DDBJ databases">
        <title>Streptomyces spirodelae sp. nov., isolated from duckweed.</title>
        <authorList>
            <person name="Saimee Y."/>
            <person name="Duangmal K."/>
        </authorList>
    </citation>
    <scope>NUCLEOTIDE SEQUENCE [LARGE SCALE GENOMIC DNA]</scope>
    <source>
        <strain evidence="2 3">S16-07</strain>
    </source>
</reference>
<evidence type="ECO:0000256" key="1">
    <source>
        <dbReference type="SAM" id="MobiDB-lite"/>
    </source>
</evidence>
<comment type="caution">
    <text evidence="2">The sequence shown here is derived from an EMBL/GenBank/DDBJ whole genome shotgun (WGS) entry which is preliminary data.</text>
</comment>
<evidence type="ECO:0000313" key="3">
    <source>
        <dbReference type="Proteomes" id="UP001519064"/>
    </source>
</evidence>
<proteinExistence type="predicted"/>
<name>A0ABS3XKA5_9ACTN</name>
<feature type="region of interest" description="Disordered" evidence="1">
    <location>
        <begin position="85"/>
        <end position="114"/>
    </location>
</feature>
<evidence type="ECO:0000313" key="2">
    <source>
        <dbReference type="EMBL" id="MBO8195828.1"/>
    </source>
</evidence>
<protein>
    <submittedName>
        <fullName evidence="2">Uncharacterized protein</fullName>
    </submittedName>
</protein>
<organism evidence="2 3">
    <name type="scientific">Streptomyces oryzae</name>
    <dbReference type="NCBI Taxonomy" id="1434886"/>
    <lineage>
        <taxon>Bacteria</taxon>
        <taxon>Bacillati</taxon>
        <taxon>Actinomycetota</taxon>
        <taxon>Actinomycetes</taxon>
        <taxon>Kitasatosporales</taxon>
        <taxon>Streptomycetaceae</taxon>
        <taxon>Streptomyces</taxon>
    </lineage>
</organism>
<dbReference type="Proteomes" id="UP001519064">
    <property type="component" value="Unassembled WGS sequence"/>
</dbReference>
<gene>
    <name evidence="2" type="ORF">ITI46_29885</name>
</gene>